<dbReference type="FunFam" id="2.170.220.10:FF:000001">
    <property type="entry name" value="methionine--tRNA ligase, mitochondrial"/>
    <property type="match status" value="1"/>
</dbReference>
<dbReference type="Pfam" id="PF09334">
    <property type="entry name" value="tRNA-synt_1g"/>
    <property type="match status" value="2"/>
</dbReference>
<dbReference type="GO" id="GO:0005524">
    <property type="term" value="F:ATP binding"/>
    <property type="evidence" value="ECO:0007669"/>
    <property type="project" value="UniProtKB-UniRule"/>
</dbReference>
<dbReference type="GO" id="GO:0004825">
    <property type="term" value="F:methionine-tRNA ligase activity"/>
    <property type="evidence" value="ECO:0007669"/>
    <property type="project" value="UniProtKB-UniRule"/>
</dbReference>
<keyword evidence="2 8" id="KW-0436">Ligase</keyword>
<keyword evidence="6 8" id="KW-0030">Aminoacyl-tRNA synthetase</keyword>
<gene>
    <name evidence="8 11" type="primary">metG</name>
    <name evidence="11" type="ORF">IAD26_02630</name>
</gene>
<dbReference type="NCBIfam" id="NF008900">
    <property type="entry name" value="PRK12267.1"/>
    <property type="match status" value="1"/>
</dbReference>
<dbReference type="SUPFAM" id="SSF47323">
    <property type="entry name" value="Anticodon-binding domain of a subclass of class I aminoacyl-tRNA synthetases"/>
    <property type="match status" value="1"/>
</dbReference>
<dbReference type="PANTHER" id="PTHR43326">
    <property type="entry name" value="METHIONYL-TRNA SYNTHETASE"/>
    <property type="match status" value="1"/>
</dbReference>
<dbReference type="CDD" id="cd07957">
    <property type="entry name" value="Anticodon_Ia_Met"/>
    <property type="match status" value="1"/>
</dbReference>
<dbReference type="Pfam" id="PF08264">
    <property type="entry name" value="Anticodon_1"/>
    <property type="match status" value="1"/>
</dbReference>
<keyword evidence="8" id="KW-0862">Zinc</keyword>
<reference evidence="11" key="2">
    <citation type="journal article" date="2021" name="PeerJ">
        <title>Extensive microbial diversity within the chicken gut microbiome revealed by metagenomics and culture.</title>
        <authorList>
            <person name="Gilroy R."/>
            <person name="Ravi A."/>
            <person name="Getino M."/>
            <person name="Pursley I."/>
            <person name="Horton D.L."/>
            <person name="Alikhan N.F."/>
            <person name="Baker D."/>
            <person name="Gharbi K."/>
            <person name="Hall N."/>
            <person name="Watson M."/>
            <person name="Adriaenssens E.M."/>
            <person name="Foster-Nyarko E."/>
            <person name="Jarju S."/>
            <person name="Secka A."/>
            <person name="Antonio M."/>
            <person name="Oren A."/>
            <person name="Chaudhuri R.R."/>
            <person name="La Ragione R."/>
            <person name="Hildebrand F."/>
            <person name="Pallen M.J."/>
        </authorList>
    </citation>
    <scope>NUCLEOTIDE SEQUENCE</scope>
    <source>
        <strain evidence="11">CHK154-7741</strain>
    </source>
</reference>
<feature type="domain" description="Methionyl/Leucyl tRNA synthetase" evidence="10">
    <location>
        <begin position="5"/>
        <end position="146"/>
    </location>
</feature>
<dbReference type="Proteomes" id="UP000886748">
    <property type="component" value="Unassembled WGS sequence"/>
</dbReference>
<dbReference type="InterPro" id="IPR013155">
    <property type="entry name" value="M/V/L/I-tRNA-synth_anticd-bd"/>
</dbReference>
<evidence type="ECO:0000256" key="7">
    <source>
        <dbReference type="ARBA" id="ARBA00047364"/>
    </source>
</evidence>
<feature type="short sequence motif" description="'HIGH' region" evidence="8">
    <location>
        <begin position="11"/>
        <end position="21"/>
    </location>
</feature>
<feature type="binding site" evidence="8">
    <location>
        <position position="129"/>
    </location>
    <ligand>
        <name>Zn(2+)</name>
        <dbReference type="ChEBI" id="CHEBI:29105"/>
    </ligand>
</feature>
<feature type="binding site" evidence="8">
    <location>
        <position position="147"/>
    </location>
    <ligand>
        <name>Zn(2+)</name>
        <dbReference type="ChEBI" id="CHEBI:29105"/>
    </ligand>
</feature>
<dbReference type="InterPro" id="IPR009080">
    <property type="entry name" value="tRNAsynth_Ia_anticodon-bd"/>
</dbReference>
<reference evidence="11" key="1">
    <citation type="submission" date="2020-10" db="EMBL/GenBank/DDBJ databases">
        <authorList>
            <person name="Gilroy R."/>
        </authorList>
    </citation>
    <scope>NUCLEOTIDE SEQUENCE</scope>
    <source>
        <strain evidence="11">CHK154-7741</strain>
    </source>
</reference>
<evidence type="ECO:0000256" key="6">
    <source>
        <dbReference type="ARBA" id="ARBA00023146"/>
    </source>
</evidence>
<keyword evidence="8" id="KW-0963">Cytoplasm</keyword>
<dbReference type="PRINTS" id="PR01041">
    <property type="entry name" value="TRNASYNTHMET"/>
</dbReference>
<evidence type="ECO:0000256" key="4">
    <source>
        <dbReference type="ARBA" id="ARBA00022840"/>
    </source>
</evidence>
<dbReference type="InterPro" id="IPR023457">
    <property type="entry name" value="Met-tRNA_synth_2"/>
</dbReference>
<dbReference type="CDD" id="cd00814">
    <property type="entry name" value="MetRS_core"/>
    <property type="match status" value="1"/>
</dbReference>
<keyword evidence="8" id="KW-0479">Metal-binding</keyword>
<evidence type="ECO:0000259" key="9">
    <source>
        <dbReference type="Pfam" id="PF08264"/>
    </source>
</evidence>
<comment type="caution">
    <text evidence="8">Lacks conserved residue(s) required for the propagation of feature annotation.</text>
</comment>
<comment type="caution">
    <text evidence="11">The sequence shown here is derived from an EMBL/GenBank/DDBJ whole genome shotgun (WGS) entry which is preliminary data.</text>
</comment>
<comment type="catalytic activity">
    <reaction evidence="7 8">
        <text>tRNA(Met) + L-methionine + ATP = L-methionyl-tRNA(Met) + AMP + diphosphate</text>
        <dbReference type="Rhea" id="RHEA:13481"/>
        <dbReference type="Rhea" id="RHEA-COMP:9667"/>
        <dbReference type="Rhea" id="RHEA-COMP:9698"/>
        <dbReference type="ChEBI" id="CHEBI:30616"/>
        <dbReference type="ChEBI" id="CHEBI:33019"/>
        <dbReference type="ChEBI" id="CHEBI:57844"/>
        <dbReference type="ChEBI" id="CHEBI:78442"/>
        <dbReference type="ChEBI" id="CHEBI:78530"/>
        <dbReference type="ChEBI" id="CHEBI:456215"/>
        <dbReference type="EC" id="6.1.1.10"/>
    </reaction>
</comment>
<evidence type="ECO:0000256" key="1">
    <source>
        <dbReference type="ARBA" id="ARBA00003314"/>
    </source>
</evidence>
<comment type="subunit">
    <text evidence="8">Monomer.</text>
</comment>
<dbReference type="GO" id="GO:0006431">
    <property type="term" value="P:methionyl-tRNA aminoacylation"/>
    <property type="evidence" value="ECO:0007669"/>
    <property type="project" value="UniProtKB-UniRule"/>
</dbReference>
<organism evidence="11 12">
    <name type="scientific">Candidatus Limenecus avicola</name>
    <dbReference type="NCBI Taxonomy" id="2840847"/>
    <lineage>
        <taxon>Bacteria</taxon>
        <taxon>Bacillati</taxon>
        <taxon>Bacillota</taxon>
        <taxon>Clostridia</taxon>
        <taxon>Eubacteriales</taxon>
        <taxon>Clostridiaceae</taxon>
        <taxon>Clostridiaceae incertae sedis</taxon>
        <taxon>Candidatus Limenecus</taxon>
    </lineage>
</organism>
<dbReference type="EMBL" id="DVOD01000018">
    <property type="protein sequence ID" value="HIU92011.1"/>
    <property type="molecule type" value="Genomic_DNA"/>
</dbReference>
<feature type="short sequence motif" description="'KMSKS' region" evidence="8">
    <location>
        <begin position="298"/>
        <end position="302"/>
    </location>
</feature>
<dbReference type="GO" id="GO:0046872">
    <property type="term" value="F:metal ion binding"/>
    <property type="evidence" value="ECO:0007669"/>
    <property type="project" value="UniProtKB-KW"/>
</dbReference>
<sequence>MTKFYLTTAIDYVNGAPHIGHAYEKIQTDVIARHFRQRIDDVYFLTGTDEHGIKIQKTAASMGITPKELCDQNADKFKECWAGLDISYNKLIRTTDEEHEKIVQKIFKKLQDNGDIYKHSYTGLYCSGCESFLNPRDLTEDGLCPDHLKKPEEVKEENYFFKLSKYKDRIIEHIKKNPDFIQPEFRANEVLNQLEHIEDISVSRSKESVSWGIPVPGDDSQIIYVWIDALSNYITALGYDPETPSDMFKTYWPADVQVIGKDILKFHAIYWPAFLMALDIPLPKTILAHGWITIDQTKMSKSIGNVIAPKDVMETFELSHPDAFRYFMMVTAPTGRDGNYSDLDFKERVNADLANNIGNLLNRTLNMQVKYFDGEIKQEFITDSDNEIAKEALKTVQLVKNRFDKYEVAEAAQEIVNFSNTVNKYVNDTAPWSLAKEGKLEECAKVLYNVLESMRFIAALLAPYTPNISQDVYEQLNRSEKAVEVKLDELKWGEIPVGKITEKEKIKPVFLRLDSEIAGAAKKG</sequence>
<keyword evidence="4 8" id="KW-0067">ATP-binding</keyword>
<dbReference type="GO" id="GO:0005737">
    <property type="term" value="C:cytoplasm"/>
    <property type="evidence" value="ECO:0007669"/>
    <property type="project" value="UniProtKB-SubCell"/>
</dbReference>
<evidence type="ECO:0000313" key="11">
    <source>
        <dbReference type="EMBL" id="HIU92011.1"/>
    </source>
</evidence>
<dbReference type="AlphaFoldDB" id="A0A9D1MZN6"/>
<name>A0A9D1MZN6_9CLOT</name>
<feature type="binding site" evidence="8">
    <location>
        <position position="126"/>
    </location>
    <ligand>
        <name>Zn(2+)</name>
        <dbReference type="ChEBI" id="CHEBI:29105"/>
    </ligand>
</feature>
<dbReference type="HAMAP" id="MF_01228">
    <property type="entry name" value="Met_tRNA_synth_type2"/>
    <property type="match status" value="1"/>
</dbReference>
<protein>
    <recommendedName>
        <fullName evidence="8">Methionine--tRNA ligase</fullName>
        <ecNumber evidence="8">6.1.1.10</ecNumber>
    </recommendedName>
    <alternativeName>
        <fullName evidence="8">Methionyl-tRNA synthetase</fullName>
        <shortName evidence="8">MetRS</shortName>
    </alternativeName>
</protein>
<feature type="domain" description="Methionyl/Valyl/Leucyl/Isoleucyl-tRNA synthetase anticodon-binding" evidence="9">
    <location>
        <begin position="385"/>
        <end position="484"/>
    </location>
</feature>
<dbReference type="InterPro" id="IPR015413">
    <property type="entry name" value="Methionyl/Leucyl_tRNA_Synth"/>
</dbReference>
<dbReference type="EC" id="6.1.1.10" evidence="8"/>
<feature type="domain" description="Methionyl/Leucyl tRNA synthetase" evidence="10">
    <location>
        <begin position="150"/>
        <end position="365"/>
    </location>
</feature>
<dbReference type="InterPro" id="IPR041872">
    <property type="entry name" value="Anticodon_Met"/>
</dbReference>
<evidence type="ECO:0000256" key="3">
    <source>
        <dbReference type="ARBA" id="ARBA00022741"/>
    </source>
</evidence>
<evidence type="ECO:0000313" key="12">
    <source>
        <dbReference type="Proteomes" id="UP000886748"/>
    </source>
</evidence>
<dbReference type="InterPro" id="IPR014729">
    <property type="entry name" value="Rossmann-like_a/b/a_fold"/>
</dbReference>
<evidence type="ECO:0000256" key="2">
    <source>
        <dbReference type="ARBA" id="ARBA00022598"/>
    </source>
</evidence>
<comment type="subcellular location">
    <subcellularLocation>
        <location evidence="8">Cytoplasm</location>
    </subcellularLocation>
</comment>
<dbReference type="Gene3D" id="1.10.730.10">
    <property type="entry name" value="Isoleucyl-tRNA Synthetase, Domain 1"/>
    <property type="match status" value="1"/>
</dbReference>
<proteinExistence type="inferred from homology"/>
<feature type="binding site" evidence="8">
    <location>
        <position position="144"/>
    </location>
    <ligand>
        <name>Zn(2+)</name>
        <dbReference type="ChEBI" id="CHEBI:29105"/>
    </ligand>
</feature>
<dbReference type="InterPro" id="IPR014758">
    <property type="entry name" value="Met-tRNA_synth"/>
</dbReference>
<evidence type="ECO:0000256" key="8">
    <source>
        <dbReference type="HAMAP-Rule" id="MF_01228"/>
    </source>
</evidence>
<dbReference type="InterPro" id="IPR033911">
    <property type="entry name" value="MetRS_core"/>
</dbReference>
<keyword evidence="5 8" id="KW-0648">Protein biosynthesis</keyword>
<keyword evidence="3 8" id="KW-0547">Nucleotide-binding</keyword>
<evidence type="ECO:0000256" key="5">
    <source>
        <dbReference type="ARBA" id="ARBA00022917"/>
    </source>
</evidence>
<dbReference type="Gene3D" id="2.170.220.10">
    <property type="match status" value="1"/>
</dbReference>
<comment type="cofactor">
    <cofactor evidence="8">
        <name>Zn(2+)</name>
        <dbReference type="ChEBI" id="CHEBI:29105"/>
    </cofactor>
    <text evidence="8">Binds 1 zinc ion per subunit.</text>
</comment>
<dbReference type="NCBIfam" id="TIGR00398">
    <property type="entry name" value="metG"/>
    <property type="match status" value="1"/>
</dbReference>
<comment type="similarity">
    <text evidence="8">Belongs to the class-I aminoacyl-tRNA synthetase family. MetG type 2A subfamily.</text>
</comment>
<dbReference type="PANTHER" id="PTHR43326:SF1">
    <property type="entry name" value="METHIONINE--TRNA LIGASE, MITOCHONDRIAL"/>
    <property type="match status" value="1"/>
</dbReference>
<evidence type="ECO:0000259" key="10">
    <source>
        <dbReference type="Pfam" id="PF09334"/>
    </source>
</evidence>
<accession>A0A9D1MZN6</accession>
<dbReference type="Gene3D" id="3.40.50.620">
    <property type="entry name" value="HUPs"/>
    <property type="match status" value="1"/>
</dbReference>
<dbReference type="SUPFAM" id="SSF52374">
    <property type="entry name" value="Nucleotidylyl transferase"/>
    <property type="match status" value="1"/>
</dbReference>
<comment type="function">
    <text evidence="1 8">Is required not only for elongation of protein synthesis but also for the initiation of all mRNA translation through initiator tRNA(fMet) aminoacylation.</text>
</comment>